<dbReference type="PANTHER" id="PTHR30627">
    <property type="entry name" value="PEPTIDOGLYCAN D,D-TRANSPEPTIDASE"/>
    <property type="match status" value="1"/>
</dbReference>
<sequence length="670" mass="74294">MSEPYPSRLEPEALDSVAVFRPPPPPRPSPTLRLLLWGFFLFLAFLGLGYRLYQLQIREAPRYQALGERSRLRVIPLEAPRGILRDRQGRLLVRNEPAFRILVVPGDLPEEPEEREAILRRLSAWLGMPLEREEASARGQRREGLRERIEAAAREAPFRPLVLKEPVDRELAFRLMEESVRMPGVRVEPFLERRYPSGALTAHVVGFIGRIPAEQAGRYQAEGYDLATDRVGLSGLEYALERWLRGVKGARYVEEDARGRPVRVRAEIPPQPGAQVTLTLDLDLQAAARAALQAKLDELNRIAGREITRRGVALVMRPATGEILAMVSLPDYDNNVFVSPDLPQAYPRLLEDPFGPLLNHAVASQFAPGSSFKPIVAAAALQEGVITPRTRLFDPGEILIPNRYYPNDPGMAQRFFCWLRSGHGWQDVVDALADSCNVFFYKVAGGYDVPGEPVFEGLGIERLVRYMRAFGLGKPTGVELPGEAAGQVPDPEWKRRTFGETWSTGDTYNLGIGQGYLLVTPLQLLNAINAIANGGTLYRPLLVREIADIQGNIIRSFQPEVIGRLPIAPEHLAVVREGMVAAVERGTAVRAQIPGIRVAGKTGTAEFCDDLALRMGLCAGRRLPSHAWFVAFAPAEAPEISVLVFIWNGGEGSQNAAPVARQILEAYFRR</sequence>
<proteinExistence type="inferred from homology"/>
<evidence type="ECO:0000256" key="9">
    <source>
        <dbReference type="ARBA" id="ARBA00022960"/>
    </source>
</evidence>
<evidence type="ECO:0000256" key="11">
    <source>
        <dbReference type="ARBA" id="ARBA00022989"/>
    </source>
</evidence>
<evidence type="ECO:0000256" key="4">
    <source>
        <dbReference type="ARBA" id="ARBA00022475"/>
    </source>
</evidence>
<dbReference type="GO" id="GO:0071972">
    <property type="term" value="F:peptidoglycan L,D-transpeptidase activity"/>
    <property type="evidence" value="ECO:0007669"/>
    <property type="project" value="TreeGrafter"/>
</dbReference>
<evidence type="ECO:0000313" key="17">
    <source>
        <dbReference type="EMBL" id="SNB52018.1"/>
    </source>
</evidence>
<evidence type="ECO:0000259" key="16">
    <source>
        <dbReference type="Pfam" id="PF03717"/>
    </source>
</evidence>
<dbReference type="GO" id="GO:0008360">
    <property type="term" value="P:regulation of cell shape"/>
    <property type="evidence" value="ECO:0007669"/>
    <property type="project" value="UniProtKB-KW"/>
</dbReference>
<evidence type="ECO:0000256" key="6">
    <source>
        <dbReference type="ARBA" id="ARBA00022670"/>
    </source>
</evidence>
<keyword evidence="7 14" id="KW-0812">Transmembrane</keyword>
<evidence type="ECO:0000256" key="12">
    <source>
        <dbReference type="ARBA" id="ARBA00023136"/>
    </source>
</evidence>
<dbReference type="AlphaFoldDB" id="A0A212PYH9"/>
<keyword evidence="8" id="KW-0378">Hydrolase</keyword>
<feature type="domain" description="Penicillin-binding protein dimerisation" evidence="16">
    <location>
        <begin position="77"/>
        <end position="264"/>
    </location>
</feature>
<dbReference type="InterPro" id="IPR012338">
    <property type="entry name" value="Beta-lactam/transpept-like"/>
</dbReference>
<evidence type="ECO:0000256" key="7">
    <source>
        <dbReference type="ARBA" id="ARBA00022692"/>
    </source>
</evidence>
<dbReference type="InterPro" id="IPR001460">
    <property type="entry name" value="PCN-bd_Tpept"/>
</dbReference>
<keyword evidence="11 14" id="KW-1133">Transmembrane helix</keyword>
<dbReference type="SUPFAM" id="SSF56601">
    <property type="entry name" value="beta-lactamase/transpeptidase-like"/>
    <property type="match status" value="1"/>
</dbReference>
<dbReference type="FunCoup" id="A0A212PYH9">
    <property type="interactions" value="17"/>
</dbReference>
<keyword evidence="10" id="KW-0573">Peptidoglycan synthesis</keyword>
<dbReference type="Pfam" id="PF00905">
    <property type="entry name" value="Transpeptidase"/>
    <property type="match status" value="1"/>
</dbReference>
<dbReference type="GO" id="GO:0005886">
    <property type="term" value="C:plasma membrane"/>
    <property type="evidence" value="ECO:0007669"/>
    <property type="project" value="UniProtKB-SubCell"/>
</dbReference>
<dbReference type="PANTHER" id="PTHR30627:SF2">
    <property type="entry name" value="PEPTIDOGLYCAN D,D-TRANSPEPTIDASE MRDA"/>
    <property type="match status" value="1"/>
</dbReference>
<dbReference type="Gene3D" id="3.90.1310.10">
    <property type="entry name" value="Penicillin-binding protein 2a (Domain 2)"/>
    <property type="match status" value="1"/>
</dbReference>
<dbReference type="InterPro" id="IPR036138">
    <property type="entry name" value="PBP_dimer_sf"/>
</dbReference>
<dbReference type="InterPro" id="IPR017790">
    <property type="entry name" value="Penicillin-binding_protein_2"/>
</dbReference>
<evidence type="ECO:0000256" key="13">
    <source>
        <dbReference type="ARBA" id="ARBA00023316"/>
    </source>
</evidence>
<comment type="subcellular location">
    <subcellularLocation>
        <location evidence="2">Cell membrane</location>
    </subcellularLocation>
    <subcellularLocation>
        <location evidence="1">Membrane</location>
        <topology evidence="1">Single-pass membrane protein</topology>
    </subcellularLocation>
</comment>
<gene>
    <name evidence="17" type="ORF">SAMN02746019_00022320</name>
</gene>
<evidence type="ECO:0000256" key="14">
    <source>
        <dbReference type="SAM" id="Phobius"/>
    </source>
</evidence>
<protein>
    <submittedName>
        <fullName evidence="17">Penicillin-binding protein 2</fullName>
    </submittedName>
</protein>
<accession>A0A212PYH9</accession>
<evidence type="ECO:0000256" key="3">
    <source>
        <dbReference type="ARBA" id="ARBA00007171"/>
    </source>
</evidence>
<evidence type="ECO:0000313" key="18">
    <source>
        <dbReference type="Proteomes" id="UP000197025"/>
    </source>
</evidence>
<dbReference type="OrthoDB" id="9770103at2"/>
<evidence type="ECO:0000256" key="2">
    <source>
        <dbReference type="ARBA" id="ARBA00004236"/>
    </source>
</evidence>
<keyword evidence="6" id="KW-0645">Protease</keyword>
<organism evidence="17 18">
    <name type="scientific">Thermoflexus hugenholtzii JAD2</name>
    <dbReference type="NCBI Taxonomy" id="877466"/>
    <lineage>
        <taxon>Bacteria</taxon>
        <taxon>Bacillati</taxon>
        <taxon>Chloroflexota</taxon>
        <taxon>Thermoflexia</taxon>
        <taxon>Thermoflexales</taxon>
        <taxon>Thermoflexaceae</taxon>
        <taxon>Thermoflexus</taxon>
    </lineage>
</organism>
<dbReference type="GO" id="GO:0006508">
    <property type="term" value="P:proteolysis"/>
    <property type="evidence" value="ECO:0007669"/>
    <property type="project" value="UniProtKB-KW"/>
</dbReference>
<keyword evidence="5" id="KW-0997">Cell inner membrane</keyword>
<dbReference type="SUPFAM" id="SSF56519">
    <property type="entry name" value="Penicillin binding protein dimerisation domain"/>
    <property type="match status" value="1"/>
</dbReference>
<evidence type="ECO:0000256" key="1">
    <source>
        <dbReference type="ARBA" id="ARBA00004167"/>
    </source>
</evidence>
<dbReference type="Proteomes" id="UP000197025">
    <property type="component" value="Unassembled WGS sequence"/>
</dbReference>
<dbReference type="GO" id="GO:0009252">
    <property type="term" value="P:peptidoglycan biosynthetic process"/>
    <property type="evidence" value="ECO:0007669"/>
    <property type="project" value="UniProtKB-KW"/>
</dbReference>
<feature type="transmembrane region" description="Helical" evidence="14">
    <location>
        <begin position="34"/>
        <end position="53"/>
    </location>
</feature>
<keyword evidence="4" id="KW-1003">Cell membrane</keyword>
<dbReference type="Gene3D" id="3.40.710.10">
    <property type="entry name" value="DD-peptidase/beta-lactamase superfamily"/>
    <property type="match status" value="1"/>
</dbReference>
<dbReference type="RefSeq" id="WP_088570015.1">
    <property type="nucleotide sequence ID" value="NZ_FYEK01000003.1"/>
</dbReference>
<evidence type="ECO:0000256" key="5">
    <source>
        <dbReference type="ARBA" id="ARBA00022519"/>
    </source>
</evidence>
<dbReference type="GO" id="GO:0071555">
    <property type="term" value="P:cell wall organization"/>
    <property type="evidence" value="ECO:0007669"/>
    <property type="project" value="UniProtKB-KW"/>
</dbReference>
<dbReference type="NCBIfam" id="TIGR03423">
    <property type="entry name" value="pbp2_mrdA"/>
    <property type="match status" value="1"/>
</dbReference>
<dbReference type="InterPro" id="IPR050515">
    <property type="entry name" value="Beta-lactam/transpept"/>
</dbReference>
<feature type="domain" description="Penicillin-binding protein transpeptidase" evidence="15">
    <location>
        <begin position="311"/>
        <end position="665"/>
    </location>
</feature>
<dbReference type="Pfam" id="PF03717">
    <property type="entry name" value="PBP_dimer"/>
    <property type="match status" value="1"/>
</dbReference>
<comment type="similarity">
    <text evidence="3">Belongs to the transpeptidase family.</text>
</comment>
<dbReference type="InParanoid" id="A0A212PYH9"/>
<evidence type="ECO:0000256" key="8">
    <source>
        <dbReference type="ARBA" id="ARBA00022801"/>
    </source>
</evidence>
<dbReference type="EMBL" id="FYEK01000003">
    <property type="protein sequence ID" value="SNB52018.1"/>
    <property type="molecule type" value="Genomic_DNA"/>
</dbReference>
<name>A0A212PYH9_9CHLR</name>
<keyword evidence="12 14" id="KW-0472">Membrane</keyword>
<evidence type="ECO:0000256" key="10">
    <source>
        <dbReference type="ARBA" id="ARBA00022984"/>
    </source>
</evidence>
<dbReference type="GO" id="GO:0009002">
    <property type="term" value="F:serine-type D-Ala-D-Ala carboxypeptidase activity"/>
    <property type="evidence" value="ECO:0007669"/>
    <property type="project" value="InterPro"/>
</dbReference>
<dbReference type="GO" id="GO:0008658">
    <property type="term" value="F:penicillin binding"/>
    <property type="evidence" value="ECO:0007669"/>
    <property type="project" value="InterPro"/>
</dbReference>
<keyword evidence="18" id="KW-1185">Reference proteome</keyword>
<reference evidence="18" key="1">
    <citation type="submission" date="2017-06" db="EMBL/GenBank/DDBJ databases">
        <authorList>
            <person name="Varghese N."/>
            <person name="Submissions S."/>
        </authorList>
    </citation>
    <scope>NUCLEOTIDE SEQUENCE [LARGE SCALE GENOMIC DNA]</scope>
    <source>
        <strain evidence="18">JAD2</strain>
    </source>
</reference>
<evidence type="ECO:0000259" key="15">
    <source>
        <dbReference type="Pfam" id="PF00905"/>
    </source>
</evidence>
<dbReference type="InterPro" id="IPR005311">
    <property type="entry name" value="PBP_dimer"/>
</dbReference>
<keyword evidence="9" id="KW-0133">Cell shape</keyword>
<keyword evidence="13" id="KW-0961">Cell wall biogenesis/degradation</keyword>